<evidence type="ECO:0000256" key="3">
    <source>
        <dbReference type="PROSITE-ProRule" id="PRU00335"/>
    </source>
</evidence>
<dbReference type="EMBL" id="JAGYPN010000002">
    <property type="protein sequence ID" value="MBS4223735.1"/>
    <property type="molecule type" value="Genomic_DNA"/>
</dbReference>
<dbReference type="PRINTS" id="PR00455">
    <property type="entry name" value="HTHTETR"/>
</dbReference>
<gene>
    <name evidence="5" type="ORF">KHA91_13345</name>
</gene>
<dbReference type="RefSeq" id="WP_213098719.1">
    <property type="nucleotide sequence ID" value="NZ_JAGYPN010000002.1"/>
</dbReference>
<sequence>MKEKKRKEIIESAIKLFAENGFYNTSVQDIVTDCAMSKGAFYNYFSSKEELHIAIFQYYFEQMSTRTIEIDKENLNPREKMKKQLGVPFEELTKHKEFFIMYLREQSFSINKELREFMEKAQFETLTWYERNLKDLYGENITTFIGDIILLIEGMKQSYLAAMLFHDLQMDVDLLPNFLMNRIDDIVNAFQNGEEPIIKKSNLLSSFPQCSFGNMDRIEKASLLLADMQEQLENMKIDEEQRDGLAGVIDFLKGELKKPNLEKYAFQGMLANLKEIKEFDIYREKIAALLDVQLL</sequence>
<keyword evidence="2 3" id="KW-0238">DNA-binding</keyword>
<feature type="DNA-binding region" description="H-T-H motif" evidence="3">
    <location>
        <begin position="26"/>
        <end position="45"/>
    </location>
</feature>
<evidence type="ECO:0000256" key="2">
    <source>
        <dbReference type="ARBA" id="ARBA00023125"/>
    </source>
</evidence>
<dbReference type="PANTHER" id="PTHR43479">
    <property type="entry name" value="ACREF/ENVCD OPERON REPRESSOR-RELATED"/>
    <property type="match status" value="1"/>
</dbReference>
<dbReference type="SUPFAM" id="SSF46689">
    <property type="entry name" value="Homeodomain-like"/>
    <property type="match status" value="1"/>
</dbReference>
<name>A0A942ULU4_9BACI</name>
<keyword evidence="6" id="KW-1185">Reference proteome</keyword>
<dbReference type="Pfam" id="PF00440">
    <property type="entry name" value="TetR_N"/>
    <property type="match status" value="1"/>
</dbReference>
<dbReference type="Proteomes" id="UP000676456">
    <property type="component" value="Unassembled WGS sequence"/>
</dbReference>
<evidence type="ECO:0000256" key="1">
    <source>
        <dbReference type="ARBA" id="ARBA00022491"/>
    </source>
</evidence>
<evidence type="ECO:0000313" key="6">
    <source>
        <dbReference type="Proteomes" id="UP000676456"/>
    </source>
</evidence>
<evidence type="ECO:0000259" key="4">
    <source>
        <dbReference type="PROSITE" id="PS50977"/>
    </source>
</evidence>
<comment type="caution">
    <text evidence="5">The sequence shown here is derived from an EMBL/GenBank/DDBJ whole genome shotgun (WGS) entry which is preliminary data.</text>
</comment>
<feature type="domain" description="HTH tetR-type" evidence="4">
    <location>
        <begin position="3"/>
        <end position="63"/>
    </location>
</feature>
<keyword evidence="1" id="KW-0678">Repressor</keyword>
<dbReference type="AlphaFoldDB" id="A0A942ULU4"/>
<dbReference type="InterPro" id="IPR009057">
    <property type="entry name" value="Homeodomain-like_sf"/>
</dbReference>
<dbReference type="GO" id="GO:0003677">
    <property type="term" value="F:DNA binding"/>
    <property type="evidence" value="ECO:0007669"/>
    <property type="project" value="UniProtKB-UniRule"/>
</dbReference>
<protein>
    <submittedName>
        <fullName evidence="5">TetR family transcriptional regulator</fullName>
    </submittedName>
</protein>
<organism evidence="5 6">
    <name type="scientific">Lederbergia citrea</name>
    <dbReference type="NCBI Taxonomy" id="2833581"/>
    <lineage>
        <taxon>Bacteria</taxon>
        <taxon>Bacillati</taxon>
        <taxon>Bacillota</taxon>
        <taxon>Bacilli</taxon>
        <taxon>Bacillales</taxon>
        <taxon>Bacillaceae</taxon>
        <taxon>Lederbergia</taxon>
    </lineage>
</organism>
<dbReference type="Gene3D" id="1.10.357.10">
    <property type="entry name" value="Tetracycline Repressor, domain 2"/>
    <property type="match status" value="1"/>
</dbReference>
<dbReference type="InterPro" id="IPR050624">
    <property type="entry name" value="HTH-type_Tx_Regulator"/>
</dbReference>
<reference evidence="5 6" key="1">
    <citation type="submission" date="2021-05" db="EMBL/GenBank/DDBJ databases">
        <title>Novel Bacillus species.</title>
        <authorList>
            <person name="Liu G."/>
        </authorList>
    </citation>
    <scope>NUCLEOTIDE SEQUENCE [LARGE SCALE GENOMIC DNA]</scope>
    <source>
        <strain evidence="5 6">FJAT-49682</strain>
    </source>
</reference>
<dbReference type="PANTHER" id="PTHR43479:SF22">
    <property type="entry name" value="TRANSCRIPTIONAL REGULATOR, TETR FAMILY"/>
    <property type="match status" value="1"/>
</dbReference>
<dbReference type="PROSITE" id="PS50977">
    <property type="entry name" value="HTH_TETR_2"/>
    <property type="match status" value="1"/>
</dbReference>
<accession>A0A942ULU4</accession>
<proteinExistence type="predicted"/>
<dbReference type="InterPro" id="IPR001647">
    <property type="entry name" value="HTH_TetR"/>
</dbReference>
<evidence type="ECO:0000313" key="5">
    <source>
        <dbReference type="EMBL" id="MBS4223735.1"/>
    </source>
</evidence>